<name>A0ABR4AM59_9LECA</name>
<dbReference type="Proteomes" id="UP001590950">
    <property type="component" value="Unassembled WGS sequence"/>
</dbReference>
<evidence type="ECO:0000256" key="1">
    <source>
        <dbReference type="SAM" id="MobiDB-lite"/>
    </source>
</evidence>
<keyword evidence="3" id="KW-1185">Reference proteome</keyword>
<evidence type="ECO:0000313" key="3">
    <source>
        <dbReference type="Proteomes" id="UP001590950"/>
    </source>
</evidence>
<proteinExistence type="predicted"/>
<sequence>MALPILRNATRRQGVIDKPPLKRTFDRILKLVLHLSGYFRNAAFNAIRRYLGKKAGIPKSNNLNISTRLILMSTAKAVWPTPRLSAGNPLFWMKSPNMTTSTIPNPLRTFAKRAFPLNYQPKNKMPSGEIHNFWHLNPKSSGLKDDEALRTSLKLPKAKLGRVKSACVRKSCGNTSLNGYGSGGLESQDSRQRESQ</sequence>
<reference evidence="2 3" key="1">
    <citation type="submission" date="2024-09" db="EMBL/GenBank/DDBJ databases">
        <title>Rethinking Asexuality: The Enigmatic Case of Functional Sexual Genes in Lepraria (Stereocaulaceae).</title>
        <authorList>
            <person name="Doellman M."/>
            <person name="Sun Y."/>
            <person name="Barcenas-Pena A."/>
            <person name="Lumbsch H.T."/>
            <person name="Grewe F."/>
        </authorList>
    </citation>
    <scope>NUCLEOTIDE SEQUENCE [LARGE SCALE GENOMIC DNA]</scope>
    <source>
        <strain evidence="2 3">Mercado 3170</strain>
    </source>
</reference>
<dbReference type="EMBL" id="JBEFKJ010000004">
    <property type="protein sequence ID" value="KAL2046203.1"/>
    <property type="molecule type" value="Genomic_DNA"/>
</dbReference>
<organism evidence="2 3">
    <name type="scientific">Stereocaulon virgatum</name>
    <dbReference type="NCBI Taxonomy" id="373712"/>
    <lineage>
        <taxon>Eukaryota</taxon>
        <taxon>Fungi</taxon>
        <taxon>Dikarya</taxon>
        <taxon>Ascomycota</taxon>
        <taxon>Pezizomycotina</taxon>
        <taxon>Lecanoromycetes</taxon>
        <taxon>OSLEUM clade</taxon>
        <taxon>Lecanoromycetidae</taxon>
        <taxon>Lecanorales</taxon>
        <taxon>Lecanorineae</taxon>
        <taxon>Stereocaulaceae</taxon>
        <taxon>Stereocaulon</taxon>
    </lineage>
</organism>
<feature type="region of interest" description="Disordered" evidence="1">
    <location>
        <begin position="173"/>
        <end position="196"/>
    </location>
</feature>
<evidence type="ECO:0000313" key="2">
    <source>
        <dbReference type="EMBL" id="KAL2046203.1"/>
    </source>
</evidence>
<gene>
    <name evidence="2" type="ORF">N7G274_001650</name>
</gene>
<comment type="caution">
    <text evidence="2">The sequence shown here is derived from an EMBL/GenBank/DDBJ whole genome shotgun (WGS) entry which is preliminary data.</text>
</comment>
<accession>A0ABR4AM59</accession>
<protein>
    <submittedName>
        <fullName evidence="2">Uncharacterized protein</fullName>
    </submittedName>
</protein>